<feature type="transmembrane region" description="Helical" evidence="8">
    <location>
        <begin position="392"/>
        <end position="412"/>
    </location>
</feature>
<dbReference type="PANTHER" id="PTHR33908:SF3">
    <property type="entry name" value="UNDECAPRENYL PHOSPHATE-ALPHA-4-AMINO-4-DEOXY-L-ARABINOSE ARABINOSYL TRANSFERASE"/>
    <property type="match status" value="1"/>
</dbReference>
<reference evidence="10 11" key="1">
    <citation type="submission" date="2019-02" db="EMBL/GenBank/DDBJ databases">
        <title>Deep-cultivation of Planctomycetes and their phenomic and genomic characterization uncovers novel biology.</title>
        <authorList>
            <person name="Wiegand S."/>
            <person name="Jogler M."/>
            <person name="Boedeker C."/>
            <person name="Pinto D."/>
            <person name="Vollmers J."/>
            <person name="Rivas-Marin E."/>
            <person name="Kohn T."/>
            <person name="Peeters S.H."/>
            <person name="Heuer A."/>
            <person name="Rast P."/>
            <person name="Oberbeckmann S."/>
            <person name="Bunk B."/>
            <person name="Jeske O."/>
            <person name="Meyerdierks A."/>
            <person name="Storesund J.E."/>
            <person name="Kallscheuer N."/>
            <person name="Luecker S."/>
            <person name="Lage O.M."/>
            <person name="Pohl T."/>
            <person name="Merkel B.J."/>
            <person name="Hornburger P."/>
            <person name="Mueller R.-W."/>
            <person name="Bruemmer F."/>
            <person name="Labrenz M."/>
            <person name="Spormann A.M."/>
            <person name="Op den Camp H."/>
            <person name="Overmann J."/>
            <person name="Amann R."/>
            <person name="Jetten M.S.M."/>
            <person name="Mascher T."/>
            <person name="Medema M.H."/>
            <person name="Devos D.P."/>
            <person name="Kaster A.-K."/>
            <person name="Ovreas L."/>
            <person name="Rohde M."/>
            <person name="Galperin M.Y."/>
            <person name="Jogler C."/>
        </authorList>
    </citation>
    <scope>NUCLEOTIDE SEQUENCE [LARGE SCALE GENOMIC DNA]</scope>
    <source>
        <strain evidence="10 11">Pla85_3_4</strain>
    </source>
</reference>
<dbReference type="KEGG" id="lcre:Pla8534_48640"/>
<evidence type="ECO:0000259" key="9">
    <source>
        <dbReference type="Pfam" id="PF02366"/>
    </source>
</evidence>
<dbReference type="GO" id="GO:0000030">
    <property type="term" value="F:mannosyltransferase activity"/>
    <property type="evidence" value="ECO:0007669"/>
    <property type="project" value="InterPro"/>
</dbReference>
<evidence type="ECO:0000256" key="1">
    <source>
        <dbReference type="ARBA" id="ARBA00004651"/>
    </source>
</evidence>
<dbReference type="GO" id="GO:0005886">
    <property type="term" value="C:plasma membrane"/>
    <property type="evidence" value="ECO:0007669"/>
    <property type="project" value="UniProtKB-SubCell"/>
</dbReference>
<keyword evidence="7 8" id="KW-0472">Membrane</keyword>
<dbReference type="GO" id="GO:0103015">
    <property type="term" value="F:4-amino-4-deoxy-L-arabinose transferase activity"/>
    <property type="evidence" value="ECO:0007669"/>
    <property type="project" value="UniProtKB-EC"/>
</dbReference>
<evidence type="ECO:0000256" key="4">
    <source>
        <dbReference type="ARBA" id="ARBA00022679"/>
    </source>
</evidence>
<comment type="subcellular location">
    <subcellularLocation>
        <location evidence="1">Cell membrane</location>
        <topology evidence="1">Multi-pass membrane protein</topology>
    </subcellularLocation>
</comment>
<proteinExistence type="predicted"/>
<evidence type="ECO:0000256" key="3">
    <source>
        <dbReference type="ARBA" id="ARBA00022676"/>
    </source>
</evidence>
<keyword evidence="6 8" id="KW-1133">Transmembrane helix</keyword>
<dbReference type="InterPro" id="IPR050297">
    <property type="entry name" value="LipidA_mod_glycosyltrf_83"/>
</dbReference>
<dbReference type="AlphaFoldDB" id="A0A518DYX1"/>
<evidence type="ECO:0000256" key="5">
    <source>
        <dbReference type="ARBA" id="ARBA00022692"/>
    </source>
</evidence>
<keyword evidence="11" id="KW-1185">Reference proteome</keyword>
<dbReference type="EC" id="2.4.2.43" evidence="10"/>
<feature type="transmembrane region" description="Helical" evidence="8">
    <location>
        <begin position="179"/>
        <end position="197"/>
    </location>
</feature>
<feature type="transmembrane region" description="Helical" evidence="8">
    <location>
        <begin position="259"/>
        <end position="279"/>
    </location>
</feature>
<keyword evidence="4 10" id="KW-0808">Transferase</keyword>
<feature type="transmembrane region" description="Helical" evidence="8">
    <location>
        <begin position="479"/>
        <end position="498"/>
    </location>
</feature>
<dbReference type="PANTHER" id="PTHR33908">
    <property type="entry name" value="MANNOSYLTRANSFERASE YKCB-RELATED"/>
    <property type="match status" value="1"/>
</dbReference>
<keyword evidence="5 8" id="KW-0812">Transmembrane</keyword>
<feature type="transmembrane region" description="Helical" evidence="8">
    <location>
        <begin position="86"/>
        <end position="104"/>
    </location>
</feature>
<feature type="transmembrane region" description="Helical" evidence="8">
    <location>
        <begin position="203"/>
        <end position="220"/>
    </location>
</feature>
<evidence type="ECO:0000313" key="10">
    <source>
        <dbReference type="EMBL" id="QDU97039.1"/>
    </source>
</evidence>
<dbReference type="Proteomes" id="UP000317648">
    <property type="component" value="Chromosome"/>
</dbReference>
<keyword evidence="2" id="KW-1003">Cell membrane</keyword>
<sequence>MKSMPWGFAVVMLTAAVVLFTNLGGPRLWDQDEPRNAGCAREMLERGDWVTPMFNAELRTAKPVLTYWLMMSAYAVFGQGEFAARFWSAALCWGTVGLTYLIALRLFNAQAAFWAGLILATTLMLNVAGHAATPDAPLIFFSTLALAAFVMTAWKPRVRDALGDLEPAEMRHPAEGFPASWWAALMIYGAMGLAVLAKGPVGLVLPTAIIGMFLLIVRLPQSAAKEEEKASSAAPVAGWRIGLAACLLIGVALGLEALAGMKAVVAVGSLLVLGLAVAGQTQRLAWLRPFAPLHFLKTCAAMRPATALLTVLVIAAPWFIWVGLRTNGEFLEKFFFDENIGRATSAMEGHEGPFLYYPIVILAGFFPWSVFAAPLLIDLVRRLQANEDPWRRGYLLAVCWVGVFVGAFSLAATKLPSYVTPCYPGLALLAGCYVYRLSQGLATDLAWRRVALGSLTAVGAIFLLGGTVAFGQFMPGSQWMALFGLVPLLAGIGAIVCFERGLPRLGAGALALAAPLLVLLVFSLGLPEVDRHRSPQQLVDMARSRQGQFMAYGTLEPSWVYYTGHPIPHFDAGKLDEAIERMRASEDPVVIMHQADYERVRKQLPADAVVIAEANRFLKEEKLVLVARDLPAVETARLKKRDER</sequence>
<evidence type="ECO:0000256" key="8">
    <source>
        <dbReference type="SAM" id="Phobius"/>
    </source>
</evidence>
<feature type="transmembrane region" description="Helical" evidence="8">
    <location>
        <begin position="505"/>
        <end position="526"/>
    </location>
</feature>
<dbReference type="GO" id="GO:0010041">
    <property type="term" value="P:response to iron(III) ion"/>
    <property type="evidence" value="ECO:0007669"/>
    <property type="project" value="TreeGrafter"/>
</dbReference>
<dbReference type="InterPro" id="IPR003342">
    <property type="entry name" value="ArnT-like_N"/>
</dbReference>
<evidence type="ECO:0000256" key="7">
    <source>
        <dbReference type="ARBA" id="ARBA00023136"/>
    </source>
</evidence>
<protein>
    <submittedName>
        <fullName evidence="10">Undecaprenyl phosphate-alpha-4-amino-4-deoxy-L-arabinose arabinosyl transferase</fullName>
        <ecNumber evidence="10">2.4.2.43</ecNumber>
    </submittedName>
</protein>
<feature type="transmembrane region" description="Helical" evidence="8">
    <location>
        <begin position="232"/>
        <end position="253"/>
    </location>
</feature>
<dbReference type="Pfam" id="PF02366">
    <property type="entry name" value="PMT"/>
    <property type="match status" value="1"/>
</dbReference>
<dbReference type="GO" id="GO:0006493">
    <property type="term" value="P:protein O-linked glycosylation"/>
    <property type="evidence" value="ECO:0007669"/>
    <property type="project" value="InterPro"/>
</dbReference>
<feature type="transmembrane region" description="Helical" evidence="8">
    <location>
        <begin position="300"/>
        <end position="321"/>
    </location>
</feature>
<feature type="transmembrane region" description="Helical" evidence="8">
    <location>
        <begin position="6"/>
        <end position="25"/>
    </location>
</feature>
<feature type="transmembrane region" description="Helical" evidence="8">
    <location>
        <begin position="450"/>
        <end position="473"/>
    </location>
</feature>
<dbReference type="GO" id="GO:0009103">
    <property type="term" value="P:lipopolysaccharide biosynthetic process"/>
    <property type="evidence" value="ECO:0007669"/>
    <property type="project" value="UniProtKB-ARBA"/>
</dbReference>
<keyword evidence="3 10" id="KW-0328">Glycosyltransferase</keyword>
<feature type="transmembrane region" description="Helical" evidence="8">
    <location>
        <begin position="138"/>
        <end position="158"/>
    </location>
</feature>
<accession>A0A518DYX1</accession>
<dbReference type="EMBL" id="CP036433">
    <property type="protein sequence ID" value="QDU97039.1"/>
    <property type="molecule type" value="Genomic_DNA"/>
</dbReference>
<feature type="transmembrane region" description="Helical" evidence="8">
    <location>
        <begin position="111"/>
        <end position="132"/>
    </location>
</feature>
<name>A0A518DYX1_9BACT</name>
<evidence type="ECO:0000256" key="2">
    <source>
        <dbReference type="ARBA" id="ARBA00022475"/>
    </source>
</evidence>
<dbReference type="RefSeq" id="WP_197442524.1">
    <property type="nucleotide sequence ID" value="NZ_CP036433.1"/>
</dbReference>
<feature type="transmembrane region" description="Helical" evidence="8">
    <location>
        <begin position="355"/>
        <end position="380"/>
    </location>
</feature>
<evidence type="ECO:0000313" key="11">
    <source>
        <dbReference type="Proteomes" id="UP000317648"/>
    </source>
</evidence>
<gene>
    <name evidence="10" type="primary">arnT_2</name>
    <name evidence="10" type="ORF">Pla8534_48640</name>
</gene>
<evidence type="ECO:0000256" key="6">
    <source>
        <dbReference type="ARBA" id="ARBA00022989"/>
    </source>
</evidence>
<feature type="domain" description="ArnT-like N-terminal" evidence="9">
    <location>
        <begin position="37"/>
        <end position="221"/>
    </location>
</feature>
<feature type="transmembrane region" description="Helical" evidence="8">
    <location>
        <begin position="418"/>
        <end position="438"/>
    </location>
</feature>
<organism evidence="10 11">
    <name type="scientific">Lignipirellula cremea</name>
    <dbReference type="NCBI Taxonomy" id="2528010"/>
    <lineage>
        <taxon>Bacteria</taxon>
        <taxon>Pseudomonadati</taxon>
        <taxon>Planctomycetota</taxon>
        <taxon>Planctomycetia</taxon>
        <taxon>Pirellulales</taxon>
        <taxon>Pirellulaceae</taxon>
        <taxon>Lignipirellula</taxon>
    </lineage>
</organism>